<evidence type="ECO:0000256" key="1">
    <source>
        <dbReference type="ARBA" id="ARBA00022729"/>
    </source>
</evidence>
<evidence type="ECO:0000256" key="3">
    <source>
        <dbReference type="ARBA" id="ARBA00023319"/>
    </source>
</evidence>
<dbReference type="InterPro" id="IPR051287">
    <property type="entry name" value="TCR_variable_region"/>
</dbReference>
<evidence type="ECO:0000313" key="5">
    <source>
        <dbReference type="Proteomes" id="UP000472273"/>
    </source>
</evidence>
<proteinExistence type="predicted"/>
<keyword evidence="5" id="KW-1185">Reference proteome</keyword>
<dbReference type="SUPFAM" id="SSF48726">
    <property type="entry name" value="Immunoglobulin"/>
    <property type="match status" value="1"/>
</dbReference>
<dbReference type="PANTHER" id="PTHR19367:SF18">
    <property type="entry name" value="T CELL RECEPTOR ALPHA VARIABLE 16"/>
    <property type="match status" value="1"/>
</dbReference>
<dbReference type="AlphaFoldDB" id="A0A670ZP81"/>
<evidence type="ECO:0000256" key="2">
    <source>
        <dbReference type="ARBA" id="ARBA00023130"/>
    </source>
</evidence>
<evidence type="ECO:0008006" key="6">
    <source>
        <dbReference type="Google" id="ProtNLM"/>
    </source>
</evidence>
<keyword evidence="2" id="KW-0391">Immunity</keyword>
<dbReference type="Gene3D" id="2.60.40.10">
    <property type="entry name" value="Immunoglobulins"/>
    <property type="match status" value="1"/>
</dbReference>
<reference evidence="4" key="2">
    <citation type="submission" date="2025-09" db="UniProtKB">
        <authorList>
            <consortium name="Ensembl"/>
        </authorList>
    </citation>
    <scope>IDENTIFICATION</scope>
</reference>
<keyword evidence="1" id="KW-0732">Signal</keyword>
<evidence type="ECO:0000313" key="4">
    <source>
        <dbReference type="Ensembl" id="ENSPTXP00000024681.1"/>
    </source>
</evidence>
<dbReference type="InterPro" id="IPR036179">
    <property type="entry name" value="Ig-like_dom_sf"/>
</dbReference>
<reference evidence="4" key="1">
    <citation type="submission" date="2025-08" db="UniProtKB">
        <authorList>
            <consortium name="Ensembl"/>
        </authorList>
    </citation>
    <scope>IDENTIFICATION</scope>
</reference>
<accession>A0A670ZP81</accession>
<dbReference type="GO" id="GO:0002250">
    <property type="term" value="P:adaptive immune response"/>
    <property type="evidence" value="ECO:0007669"/>
    <property type="project" value="UniProtKB-KW"/>
</dbReference>
<dbReference type="InterPro" id="IPR013783">
    <property type="entry name" value="Ig-like_fold"/>
</dbReference>
<keyword evidence="2" id="KW-1064">Adaptive immunity</keyword>
<dbReference type="Ensembl" id="ENSPTXT00000025444.1">
    <property type="protein sequence ID" value="ENSPTXP00000024681.1"/>
    <property type="gene ID" value="ENSPTXG00000017198.1"/>
</dbReference>
<sequence>MLILTPTPPPLIQLLEEPAANSTGQLVKQISGILFASERHLLSTYYSYETEFISSSYTYWYIQQPGQSLKLLLTEKDNEAQRKMSVTRKDSAVYFCAIRDTMR</sequence>
<protein>
    <recommendedName>
        <fullName evidence="6">Immunoglobulin V-set domain-containing protein</fullName>
    </recommendedName>
</protein>
<name>A0A670ZP81_PSETE</name>
<keyword evidence="3" id="KW-0393">Immunoglobulin domain</keyword>
<dbReference type="PANTHER" id="PTHR19367">
    <property type="entry name" value="T-CELL RECEPTOR ALPHA CHAIN V REGION"/>
    <property type="match status" value="1"/>
</dbReference>
<organism evidence="4 5">
    <name type="scientific">Pseudonaja textilis</name>
    <name type="common">Eastern brown snake</name>
    <dbReference type="NCBI Taxonomy" id="8673"/>
    <lineage>
        <taxon>Eukaryota</taxon>
        <taxon>Metazoa</taxon>
        <taxon>Chordata</taxon>
        <taxon>Craniata</taxon>
        <taxon>Vertebrata</taxon>
        <taxon>Euteleostomi</taxon>
        <taxon>Lepidosauria</taxon>
        <taxon>Squamata</taxon>
        <taxon>Bifurcata</taxon>
        <taxon>Unidentata</taxon>
        <taxon>Episquamata</taxon>
        <taxon>Toxicofera</taxon>
        <taxon>Serpentes</taxon>
        <taxon>Colubroidea</taxon>
        <taxon>Elapidae</taxon>
        <taxon>Hydrophiinae</taxon>
        <taxon>Pseudonaja</taxon>
    </lineage>
</organism>
<dbReference type="Proteomes" id="UP000472273">
    <property type="component" value="Unplaced"/>
</dbReference>